<dbReference type="RefSeq" id="WP_173766159.1">
    <property type="nucleotide sequence ID" value="NZ_CP048836.1"/>
</dbReference>
<reference evidence="4 5" key="1">
    <citation type="submission" date="2020-02" db="EMBL/GenBank/DDBJ databases">
        <title>Nitrogenibacter mangrovi gen. nov., sp. nov. isolated from mangrove sediment, a denitrifying betaproteobacterium.</title>
        <authorList>
            <person name="Liao H."/>
            <person name="Tian Y."/>
        </authorList>
    </citation>
    <scope>NUCLEOTIDE SEQUENCE [LARGE SCALE GENOMIC DNA]</scope>
    <source>
        <strain evidence="4 5">M9-3-2</strain>
    </source>
</reference>
<evidence type="ECO:0000256" key="2">
    <source>
        <dbReference type="ARBA" id="ARBA00023002"/>
    </source>
</evidence>
<dbReference type="PANTHER" id="PTHR43673">
    <property type="entry name" value="NAD(P)H NITROREDUCTASE YDGI-RELATED"/>
    <property type="match status" value="1"/>
</dbReference>
<dbReference type="AlphaFoldDB" id="A0A6C1B462"/>
<proteinExistence type="inferred from homology"/>
<protein>
    <submittedName>
        <fullName evidence="4">Nitroreductase</fullName>
    </submittedName>
</protein>
<evidence type="ECO:0000259" key="3">
    <source>
        <dbReference type="Pfam" id="PF00881"/>
    </source>
</evidence>
<dbReference type="GO" id="GO:0016491">
    <property type="term" value="F:oxidoreductase activity"/>
    <property type="evidence" value="ECO:0007669"/>
    <property type="project" value="UniProtKB-KW"/>
</dbReference>
<keyword evidence="2" id="KW-0560">Oxidoreductase</keyword>
<gene>
    <name evidence="4" type="ORF">G3580_13030</name>
</gene>
<feature type="domain" description="Nitroreductase" evidence="3">
    <location>
        <begin position="28"/>
        <end position="72"/>
    </location>
</feature>
<name>A0A6C1B462_9RHOO</name>
<dbReference type="PANTHER" id="PTHR43673:SF10">
    <property type="entry name" value="NADH DEHYDROGENASE_NAD(P)H NITROREDUCTASE XCC3605-RELATED"/>
    <property type="match status" value="1"/>
</dbReference>
<dbReference type="InterPro" id="IPR000415">
    <property type="entry name" value="Nitroreductase-like"/>
</dbReference>
<dbReference type="SUPFAM" id="SSF55469">
    <property type="entry name" value="FMN-dependent nitroreductase-like"/>
    <property type="match status" value="1"/>
</dbReference>
<dbReference type="InterPro" id="IPR029479">
    <property type="entry name" value="Nitroreductase"/>
</dbReference>
<dbReference type="Proteomes" id="UP000501991">
    <property type="component" value="Chromosome"/>
</dbReference>
<keyword evidence="5" id="KW-1185">Reference proteome</keyword>
<evidence type="ECO:0000256" key="1">
    <source>
        <dbReference type="ARBA" id="ARBA00007118"/>
    </source>
</evidence>
<dbReference type="CDD" id="cd02138">
    <property type="entry name" value="TdsD-like"/>
    <property type="match status" value="1"/>
</dbReference>
<dbReference type="EMBL" id="CP048836">
    <property type="protein sequence ID" value="QID18472.1"/>
    <property type="molecule type" value="Genomic_DNA"/>
</dbReference>
<sequence>MNAPEPRHPDHRHPSREAAHPVASIFLRRWSPRAFDASSLPASDLHILLEAARWAPSAYNIQPWRFIHARREDGCWARWLGLLDPFNAAWARHASALVFLVSDRLMPARDDGPRQPSSTHRFDAGAAWAQLALQATALGYQAHAMAGIDVAAVRAALEVPAHYQVEIAIAIGRPASPRMLSPELRAREVPSGRLPLEQIAFAGRFGAPDSGASS</sequence>
<dbReference type="Gene3D" id="3.40.109.10">
    <property type="entry name" value="NADH Oxidase"/>
    <property type="match status" value="1"/>
</dbReference>
<organism evidence="4 5">
    <name type="scientific">Nitrogeniibacter mangrovi</name>
    <dbReference type="NCBI Taxonomy" id="2016596"/>
    <lineage>
        <taxon>Bacteria</taxon>
        <taxon>Pseudomonadati</taxon>
        <taxon>Pseudomonadota</taxon>
        <taxon>Betaproteobacteria</taxon>
        <taxon>Rhodocyclales</taxon>
        <taxon>Zoogloeaceae</taxon>
        <taxon>Nitrogeniibacter</taxon>
    </lineage>
</organism>
<accession>A0A6C1B462</accession>
<dbReference type="KEGG" id="azq:G3580_13030"/>
<comment type="similarity">
    <text evidence="1">Belongs to the nitroreductase family.</text>
</comment>
<dbReference type="Pfam" id="PF00881">
    <property type="entry name" value="Nitroreductase"/>
    <property type="match status" value="2"/>
</dbReference>
<evidence type="ECO:0000313" key="4">
    <source>
        <dbReference type="EMBL" id="QID18472.1"/>
    </source>
</evidence>
<evidence type="ECO:0000313" key="5">
    <source>
        <dbReference type="Proteomes" id="UP000501991"/>
    </source>
</evidence>
<feature type="domain" description="Nitroreductase" evidence="3">
    <location>
        <begin position="86"/>
        <end position="173"/>
    </location>
</feature>